<dbReference type="EMBL" id="OCYS01000090">
    <property type="protein sequence ID" value="SON88271.1"/>
    <property type="molecule type" value="Genomic_DNA"/>
</dbReference>
<accession>A0AB38E0G8</accession>
<evidence type="ECO:0000313" key="3">
    <source>
        <dbReference type="Proteomes" id="UP000234166"/>
    </source>
</evidence>
<organism evidence="2 3">
    <name type="scientific">Xanthomonas campestris pv. phaseoli</name>
    <dbReference type="NCBI Taxonomy" id="317013"/>
    <lineage>
        <taxon>Bacteria</taxon>
        <taxon>Pseudomonadati</taxon>
        <taxon>Pseudomonadota</taxon>
        <taxon>Gammaproteobacteria</taxon>
        <taxon>Lysobacterales</taxon>
        <taxon>Lysobacteraceae</taxon>
        <taxon>Xanthomonas</taxon>
    </lineage>
</organism>
<evidence type="ECO:0008006" key="5">
    <source>
        <dbReference type="Google" id="ProtNLM"/>
    </source>
</evidence>
<proteinExistence type="predicted"/>
<name>A0AB38E0G8_XANCH</name>
<evidence type="ECO:0000313" key="2">
    <source>
        <dbReference type="EMBL" id="SON88271.1"/>
    </source>
</evidence>
<evidence type="ECO:0000313" key="4">
    <source>
        <dbReference type="Proteomes" id="UP000234181"/>
    </source>
</evidence>
<dbReference type="Proteomes" id="UP000234181">
    <property type="component" value="Unassembled WGS sequence"/>
</dbReference>
<keyword evidence="4" id="KW-1185">Reference proteome</keyword>
<dbReference type="EMBL" id="OCYT01000093">
    <property type="protein sequence ID" value="SON80962.1"/>
    <property type="molecule type" value="Genomic_DNA"/>
</dbReference>
<reference evidence="3 4" key="1">
    <citation type="submission" date="2017-10" db="EMBL/GenBank/DDBJ databases">
        <authorList>
            <person name="Regsiter A."/>
            <person name="William W."/>
        </authorList>
    </citation>
    <scope>NUCLEOTIDE SEQUENCE [LARGE SCALE GENOMIC DNA]</scope>
    <source>
        <strain evidence="1 4">CFBP6984</strain>
        <strain evidence="2 3">CFBP7430</strain>
    </source>
</reference>
<comment type="caution">
    <text evidence="2">The sequence shown here is derived from an EMBL/GenBank/DDBJ whole genome shotgun (WGS) entry which is preliminary data.</text>
</comment>
<gene>
    <name evidence="1" type="ORF">XAP6984_380069</name>
    <name evidence="2" type="ORF">XAP7430_360072</name>
</gene>
<sequence length="92" mass="9714">MVGARLVASAVVLLAALWDAVKSLFGRACGALTARGTRREPPAIGKGTAPRQLAGDFVEKTSRPRRQFVAFGPAATAKTSSARCPHRLRDTP</sequence>
<dbReference type="AlphaFoldDB" id="A0AB38E0G8"/>
<evidence type="ECO:0000313" key="1">
    <source>
        <dbReference type="EMBL" id="SON80962.1"/>
    </source>
</evidence>
<dbReference type="Proteomes" id="UP000234166">
    <property type="component" value="Unassembled WGS sequence"/>
</dbReference>
<protein>
    <recommendedName>
        <fullName evidence="5">Secreted protein</fullName>
    </recommendedName>
</protein>